<name>A0A2P5CSH7_PARAD</name>
<proteinExistence type="predicted"/>
<accession>A0A2P5CSH7</accession>
<dbReference type="Proteomes" id="UP000237105">
    <property type="component" value="Unassembled WGS sequence"/>
</dbReference>
<dbReference type="EMBL" id="JXTB01000099">
    <property type="protein sequence ID" value="PON63971.1"/>
    <property type="molecule type" value="Genomic_DNA"/>
</dbReference>
<protein>
    <submittedName>
        <fullName evidence="1">Uncharacterized protein</fullName>
    </submittedName>
</protein>
<keyword evidence="2" id="KW-1185">Reference proteome</keyword>
<dbReference type="AlphaFoldDB" id="A0A2P5CSH7"/>
<evidence type="ECO:0000313" key="2">
    <source>
        <dbReference type="Proteomes" id="UP000237105"/>
    </source>
</evidence>
<comment type="caution">
    <text evidence="1">The sequence shown here is derived from an EMBL/GenBank/DDBJ whole genome shotgun (WGS) entry which is preliminary data.</text>
</comment>
<evidence type="ECO:0000313" key="1">
    <source>
        <dbReference type="EMBL" id="PON63971.1"/>
    </source>
</evidence>
<reference evidence="2" key="1">
    <citation type="submission" date="2016-06" db="EMBL/GenBank/DDBJ databases">
        <title>Parallel loss of symbiosis genes in relatives of nitrogen-fixing non-legume Parasponia.</title>
        <authorList>
            <person name="Van Velzen R."/>
            <person name="Holmer R."/>
            <person name="Bu F."/>
            <person name="Rutten L."/>
            <person name="Van Zeijl A."/>
            <person name="Liu W."/>
            <person name="Santuari L."/>
            <person name="Cao Q."/>
            <person name="Sharma T."/>
            <person name="Shen D."/>
            <person name="Roswanjaya Y."/>
            <person name="Wardhani T."/>
            <person name="Kalhor M.S."/>
            <person name="Jansen J."/>
            <person name="Van den Hoogen J."/>
            <person name="Gungor B."/>
            <person name="Hartog M."/>
            <person name="Hontelez J."/>
            <person name="Verver J."/>
            <person name="Yang W.-C."/>
            <person name="Schijlen E."/>
            <person name="Repin R."/>
            <person name="Schilthuizen M."/>
            <person name="Schranz E."/>
            <person name="Heidstra R."/>
            <person name="Miyata K."/>
            <person name="Fedorova E."/>
            <person name="Kohlen W."/>
            <person name="Bisseling T."/>
            <person name="Smit S."/>
            <person name="Geurts R."/>
        </authorList>
    </citation>
    <scope>NUCLEOTIDE SEQUENCE [LARGE SCALE GENOMIC DNA]</scope>
    <source>
        <strain evidence="2">cv. WU1-14</strain>
    </source>
</reference>
<gene>
    <name evidence="1" type="ORF">PanWU01x14_127380</name>
</gene>
<sequence length="121" mass="12644">MWRISRLTSGGVGNLVAVKPYARADNGLSLDKSVNGIGTAAGLQMDKSFARQNVGLSFADVVGNSNVAFSHNQICGSNLSPIAISPELRSAQDSVLAPEMTKSTIKGLGLDSVKTKGSYLF</sequence>
<organism evidence="1 2">
    <name type="scientific">Parasponia andersonii</name>
    <name type="common">Sponia andersonii</name>
    <dbReference type="NCBI Taxonomy" id="3476"/>
    <lineage>
        <taxon>Eukaryota</taxon>
        <taxon>Viridiplantae</taxon>
        <taxon>Streptophyta</taxon>
        <taxon>Embryophyta</taxon>
        <taxon>Tracheophyta</taxon>
        <taxon>Spermatophyta</taxon>
        <taxon>Magnoliopsida</taxon>
        <taxon>eudicotyledons</taxon>
        <taxon>Gunneridae</taxon>
        <taxon>Pentapetalae</taxon>
        <taxon>rosids</taxon>
        <taxon>fabids</taxon>
        <taxon>Rosales</taxon>
        <taxon>Cannabaceae</taxon>
        <taxon>Parasponia</taxon>
    </lineage>
</organism>